<dbReference type="NCBIfam" id="TIGR01128">
    <property type="entry name" value="holA"/>
    <property type="match status" value="1"/>
</dbReference>
<feature type="domain" description="DNA polymerase III delta subunit-like C-terminal" evidence="8">
    <location>
        <begin position="203"/>
        <end position="313"/>
    </location>
</feature>
<evidence type="ECO:0000256" key="6">
    <source>
        <dbReference type="ARBA" id="ARBA00034754"/>
    </source>
</evidence>
<dbReference type="AlphaFoldDB" id="A0AB38XS67"/>
<organism evidence="9 10">
    <name type="scientific">Winkia neuii subsp. anitrata</name>
    <dbReference type="NCBI Taxonomy" id="29318"/>
    <lineage>
        <taxon>Bacteria</taxon>
        <taxon>Bacillati</taxon>
        <taxon>Actinomycetota</taxon>
        <taxon>Actinomycetes</taxon>
        <taxon>Actinomycetales</taxon>
        <taxon>Actinomycetaceae</taxon>
        <taxon>Winkia</taxon>
    </lineage>
</organism>
<keyword evidence="5" id="KW-0239">DNA-directed DNA polymerase</keyword>
<keyword evidence="3 9" id="KW-0548">Nucleotidyltransferase</keyword>
<comment type="similarity">
    <text evidence="6">Belongs to the DNA polymerase HolA subunit family.</text>
</comment>
<dbReference type="Proteomes" id="UP001211044">
    <property type="component" value="Chromosome"/>
</dbReference>
<evidence type="ECO:0000313" key="9">
    <source>
        <dbReference type="EMBL" id="WCE46896.1"/>
    </source>
</evidence>
<dbReference type="InterPro" id="IPR048466">
    <property type="entry name" value="DNA_pol3_delta-like_C"/>
</dbReference>
<dbReference type="GO" id="GO:0003677">
    <property type="term" value="F:DNA binding"/>
    <property type="evidence" value="ECO:0007669"/>
    <property type="project" value="InterPro"/>
</dbReference>
<keyword evidence="2 9" id="KW-0808">Transferase</keyword>
<reference evidence="9" key="1">
    <citation type="submission" date="2023-01" db="EMBL/GenBank/DDBJ databases">
        <title>Comparative Genomic Analysis of the Clinically-Derived Winkia Strain NY0527 Provides Evidence into the Taxonomic Reassignment of Winkia neuii and Characterizes Their Virulence Traits.</title>
        <authorList>
            <person name="Cai X."/>
            <person name="Peng Y."/>
            <person name="Li M."/>
            <person name="Qiu Y."/>
            <person name="Wang Y."/>
            <person name="Xu L."/>
            <person name="Hou Q."/>
        </authorList>
    </citation>
    <scope>NUCLEOTIDE SEQUENCE</scope>
    <source>
        <strain evidence="9">NY0527</strain>
    </source>
</reference>
<dbReference type="Pfam" id="PF21694">
    <property type="entry name" value="DNA_pol3_delta_C"/>
    <property type="match status" value="1"/>
</dbReference>
<evidence type="ECO:0000313" key="10">
    <source>
        <dbReference type="Proteomes" id="UP001211044"/>
    </source>
</evidence>
<dbReference type="GO" id="GO:0009360">
    <property type="term" value="C:DNA polymerase III complex"/>
    <property type="evidence" value="ECO:0007669"/>
    <property type="project" value="TreeGrafter"/>
</dbReference>
<dbReference type="InterPro" id="IPR005790">
    <property type="entry name" value="DNA_polIII_delta"/>
</dbReference>
<proteinExistence type="inferred from homology"/>
<dbReference type="Gene3D" id="3.40.50.300">
    <property type="entry name" value="P-loop containing nucleotide triphosphate hydrolases"/>
    <property type="match status" value="1"/>
</dbReference>
<dbReference type="InterPro" id="IPR027417">
    <property type="entry name" value="P-loop_NTPase"/>
</dbReference>
<dbReference type="RefSeq" id="WP_004806193.1">
    <property type="nucleotide sequence ID" value="NZ_CP116394.1"/>
</dbReference>
<dbReference type="SUPFAM" id="SSF52540">
    <property type="entry name" value="P-loop containing nucleoside triphosphate hydrolases"/>
    <property type="match status" value="1"/>
</dbReference>
<keyword evidence="4" id="KW-0235">DNA replication</keyword>
<dbReference type="SUPFAM" id="SSF48019">
    <property type="entry name" value="post-AAA+ oligomerization domain-like"/>
    <property type="match status" value="1"/>
</dbReference>
<dbReference type="EMBL" id="CP116394">
    <property type="protein sequence ID" value="WCE46896.1"/>
    <property type="molecule type" value="Genomic_DNA"/>
</dbReference>
<dbReference type="GO" id="GO:0006261">
    <property type="term" value="P:DNA-templated DNA replication"/>
    <property type="evidence" value="ECO:0007669"/>
    <property type="project" value="TreeGrafter"/>
</dbReference>
<protein>
    <recommendedName>
        <fullName evidence="1">DNA-directed DNA polymerase</fullName>
        <ecNumber evidence="1">2.7.7.7</ecNumber>
    </recommendedName>
</protein>
<comment type="catalytic activity">
    <reaction evidence="7">
        <text>DNA(n) + a 2'-deoxyribonucleoside 5'-triphosphate = DNA(n+1) + diphosphate</text>
        <dbReference type="Rhea" id="RHEA:22508"/>
        <dbReference type="Rhea" id="RHEA-COMP:17339"/>
        <dbReference type="Rhea" id="RHEA-COMP:17340"/>
        <dbReference type="ChEBI" id="CHEBI:33019"/>
        <dbReference type="ChEBI" id="CHEBI:61560"/>
        <dbReference type="ChEBI" id="CHEBI:173112"/>
        <dbReference type="EC" id="2.7.7.7"/>
    </reaction>
</comment>
<dbReference type="EC" id="2.7.7.7" evidence="1"/>
<dbReference type="PANTHER" id="PTHR34388">
    <property type="entry name" value="DNA POLYMERASE III SUBUNIT DELTA"/>
    <property type="match status" value="1"/>
</dbReference>
<evidence type="ECO:0000256" key="1">
    <source>
        <dbReference type="ARBA" id="ARBA00012417"/>
    </source>
</evidence>
<accession>A0AB38XS67</accession>
<gene>
    <name evidence="9" type="primary">holA</name>
    <name evidence="9" type="ORF">PIG85_04405</name>
</gene>
<dbReference type="InterPro" id="IPR008921">
    <property type="entry name" value="DNA_pol3_clamp-load_cplx_C"/>
</dbReference>
<evidence type="ECO:0000256" key="3">
    <source>
        <dbReference type="ARBA" id="ARBA00022695"/>
    </source>
</evidence>
<evidence type="ECO:0000256" key="7">
    <source>
        <dbReference type="ARBA" id="ARBA00049244"/>
    </source>
</evidence>
<evidence type="ECO:0000256" key="4">
    <source>
        <dbReference type="ARBA" id="ARBA00022705"/>
    </source>
</evidence>
<dbReference type="GO" id="GO:0003887">
    <property type="term" value="F:DNA-directed DNA polymerase activity"/>
    <property type="evidence" value="ECO:0007669"/>
    <property type="project" value="UniProtKB-KW"/>
</dbReference>
<dbReference type="PANTHER" id="PTHR34388:SF1">
    <property type="entry name" value="DNA POLYMERASE III SUBUNIT DELTA"/>
    <property type="match status" value="1"/>
</dbReference>
<evidence type="ECO:0000259" key="8">
    <source>
        <dbReference type="Pfam" id="PF21694"/>
    </source>
</evidence>
<dbReference type="KEGG" id="wne:PIG85_04405"/>
<sequence>MAKTTWDKLQLAPVMLIRGPEEVIASRAEARVRDLANKADPNVGIIDVEAATYQAGQLGVHTAPSLFGEARLIRIHNLETLSESLAKDLLEYLKAPEPDVWILARHAKGQKGKKLLEAISKAGMPVVQCDPIKSARDKADLLKADARRAHRSIEPAAVEALVDALGSDLQEMCAALAQLFSDKEGKITEQDVHTFYGNRVEASGFAIADAAVAGNSGKAIELARHGFATGAAPVAMMGALALKVRNIAKVSSGARNPRELGMAPWQADRARREARGWSQVGLAEAIAAVAAGEEEIKGASRDPEFAFERALLRVGAAHGRH</sequence>
<name>A0AB38XS67_9ACTO</name>
<evidence type="ECO:0000256" key="2">
    <source>
        <dbReference type="ARBA" id="ARBA00022679"/>
    </source>
</evidence>
<evidence type="ECO:0000256" key="5">
    <source>
        <dbReference type="ARBA" id="ARBA00022932"/>
    </source>
</evidence>
<dbReference type="Gene3D" id="1.20.272.10">
    <property type="match status" value="1"/>
</dbReference>